<dbReference type="Gene3D" id="3.10.20.30">
    <property type="match status" value="1"/>
</dbReference>
<comment type="caution">
    <text evidence="2">The sequence shown here is derived from an EMBL/GenBank/DDBJ whole genome shotgun (WGS) entry which is preliminary data.</text>
</comment>
<dbReference type="Pfam" id="PF17651">
    <property type="entry name" value="Raco_middle"/>
    <property type="match status" value="1"/>
</dbReference>
<dbReference type="Gene3D" id="3.10.20.880">
    <property type="match status" value="1"/>
</dbReference>
<dbReference type="InterPro" id="IPR036010">
    <property type="entry name" value="2Fe-2S_ferredoxin-like_sf"/>
</dbReference>
<dbReference type="PANTHER" id="PTHR42895">
    <property type="entry name" value="IRON-SULFUR CLUSTER-BINDING PROTEIN-RELATED"/>
    <property type="match status" value="1"/>
</dbReference>
<dbReference type="InterPro" id="IPR001041">
    <property type="entry name" value="2Fe-2S_ferredoxin-type"/>
</dbReference>
<evidence type="ECO:0000313" key="2">
    <source>
        <dbReference type="EMBL" id="GFO60618.1"/>
    </source>
</evidence>
<dbReference type="AlphaFoldDB" id="A0A6V8MKU4"/>
<dbReference type="GO" id="GO:0051536">
    <property type="term" value="F:iron-sulfur cluster binding"/>
    <property type="evidence" value="ECO:0007669"/>
    <property type="project" value="InterPro"/>
</dbReference>
<evidence type="ECO:0000313" key="3">
    <source>
        <dbReference type="Proteomes" id="UP000556026"/>
    </source>
</evidence>
<dbReference type="RefSeq" id="WP_183355430.1">
    <property type="nucleotide sequence ID" value="NZ_BLXX01000009.1"/>
</dbReference>
<dbReference type="InterPro" id="IPR027980">
    <property type="entry name" value="RACo_C"/>
</dbReference>
<dbReference type="Pfam" id="PF14574">
    <property type="entry name" value="RACo_C_ter"/>
    <property type="match status" value="1"/>
</dbReference>
<dbReference type="EMBL" id="BLXX01000009">
    <property type="protein sequence ID" value="GFO60618.1"/>
    <property type="molecule type" value="Genomic_DNA"/>
</dbReference>
<keyword evidence="3" id="KW-1185">Reference proteome</keyword>
<evidence type="ECO:0000259" key="1">
    <source>
        <dbReference type="PROSITE" id="PS51085"/>
    </source>
</evidence>
<sequence length="631" mass="65847">MTHPEILFLPNREAVRVPTGTPLLEAAQKAAVDLEAPCNGKGTCGKCRVQLVEGALPTPHHDELGHLSSAELASGVRLACRQEASGNSVVRLVSAGRGGERILCDGLLPAFELDPPVTKRLVVLPPATLEDNCDDLTRLERALGCELAGSVSLEFLRQLPHALRHSPAAFKEPAKACTESTNASRAGGWPVTVVFHGGRPIGIEPGDTRERCYGVAVDIGTTTVVAALIDLASGAELATASMVNPQKAHGLDVLSRIQRLKEEPAALDGLTALIRGGLDQLLGELCEEARVSRDDLYELVVAANATMTHLLLGIDPSAIGSSPYVPAFSGSVELPAAELGLLLARCARVYCLPAVSGYIGADIVAGLLASELESSDRPALLIDIGTNGEMVLGSAHGLTACSCAAGPALEGMNISCGMRAAQGAIERVELNAEVATRTIGDAPALGICGSGIIDAVAELVKVGAVLPSGRFDKSSAAGEAVSWRARLKNEGAGRFILAEAAADRGEVAVSQKDIRQVQLAKGAILSGILSLTAQLGIRPADIDRIYLAGAFGHRIRKESLGRLGMVPAECLDRAIPIGNSSKAGAIMALLSLKKRALAEQLARRVGYVELSCYPGYDRLFAEALAFPKERA</sequence>
<dbReference type="Gene3D" id="3.30.420.480">
    <property type="entry name" value="Domain of unknown function (DUF4445)"/>
    <property type="match status" value="1"/>
</dbReference>
<proteinExistence type="predicted"/>
<dbReference type="InterPro" id="IPR012675">
    <property type="entry name" value="Beta-grasp_dom_sf"/>
</dbReference>
<dbReference type="InterPro" id="IPR042259">
    <property type="entry name" value="Raco-like_middle_sf"/>
</dbReference>
<dbReference type="Pfam" id="PF17650">
    <property type="entry name" value="RACo_linker"/>
    <property type="match status" value="1"/>
</dbReference>
<organism evidence="2 3">
    <name type="scientific">Geomonas silvestris</name>
    <dbReference type="NCBI Taxonomy" id="2740184"/>
    <lineage>
        <taxon>Bacteria</taxon>
        <taxon>Pseudomonadati</taxon>
        <taxon>Thermodesulfobacteriota</taxon>
        <taxon>Desulfuromonadia</taxon>
        <taxon>Geobacterales</taxon>
        <taxon>Geobacteraceae</taxon>
        <taxon>Geomonas</taxon>
    </lineage>
</organism>
<dbReference type="InterPro" id="IPR041414">
    <property type="entry name" value="Raco-like_middle"/>
</dbReference>
<dbReference type="CDD" id="cd00207">
    <property type="entry name" value="fer2"/>
    <property type="match status" value="1"/>
</dbReference>
<name>A0A6V8MKU4_9BACT</name>
<dbReference type="SUPFAM" id="SSF54292">
    <property type="entry name" value="2Fe-2S ferredoxin-like"/>
    <property type="match status" value="1"/>
</dbReference>
<dbReference type="InterPro" id="IPR052911">
    <property type="entry name" value="Corrinoid_activation_enz"/>
</dbReference>
<dbReference type="PROSITE" id="PS51085">
    <property type="entry name" value="2FE2S_FER_2"/>
    <property type="match status" value="1"/>
</dbReference>
<reference evidence="3" key="1">
    <citation type="submission" date="2020-06" db="EMBL/GenBank/DDBJ databases">
        <title>Draft genomic sequence of Geomonas sp. Red330.</title>
        <authorList>
            <person name="Itoh H."/>
            <person name="Zhenxing X."/>
            <person name="Ushijima N."/>
            <person name="Masuda Y."/>
            <person name="Shiratori Y."/>
            <person name="Senoo K."/>
        </authorList>
    </citation>
    <scope>NUCLEOTIDE SEQUENCE [LARGE SCALE GENOMIC DNA]</scope>
    <source>
        <strain evidence="3">Red330</strain>
    </source>
</reference>
<protein>
    <submittedName>
        <fullName evidence="2">Ferredoxin</fullName>
    </submittedName>
</protein>
<feature type="domain" description="2Fe-2S ferredoxin-type" evidence="1">
    <location>
        <begin position="4"/>
        <end position="96"/>
    </location>
</feature>
<dbReference type="Pfam" id="PF00111">
    <property type="entry name" value="Fer2"/>
    <property type="match status" value="1"/>
</dbReference>
<dbReference type="InterPro" id="IPR040506">
    <property type="entry name" value="RACo_linker"/>
</dbReference>
<dbReference type="Proteomes" id="UP000556026">
    <property type="component" value="Unassembled WGS sequence"/>
</dbReference>
<dbReference type="PANTHER" id="PTHR42895:SF1">
    <property type="entry name" value="IRON-SULFUR CLUSTER PROTEIN"/>
    <property type="match status" value="1"/>
</dbReference>
<accession>A0A6V8MKU4</accession>
<gene>
    <name evidence="2" type="ORF">GMST_29430</name>
</gene>